<evidence type="ECO:0000313" key="2">
    <source>
        <dbReference type="Proteomes" id="UP000309984"/>
    </source>
</evidence>
<dbReference type="AlphaFoldDB" id="A0AA94RGL9"/>
<dbReference type="EMBL" id="POTM01000020">
    <property type="protein sequence ID" value="TLH72085.1"/>
    <property type="molecule type" value="Genomic_DNA"/>
</dbReference>
<sequence>MSSTPDEQEHTVTLYLYEIAGLPGRAEVDQAIKTVDAEVHRAGGELIEAQVTGQHRLFVVAELVGGPLQIEASSVGAAELTGPHEVRLVGAELDQLKAVRPTAGYLVEWDLPADLDMDSYLSRKKANAPKYAEVPEVSFLRTYVRVDMDKCLCFYDAPDEDAVRRARVAVQTPIDRLYGLESGGR</sequence>
<dbReference type="Proteomes" id="UP000309984">
    <property type="component" value="Unassembled WGS sequence"/>
</dbReference>
<comment type="caution">
    <text evidence="1">The sequence shown here is derived from an EMBL/GenBank/DDBJ whole genome shotgun (WGS) entry which is preliminary data.</text>
</comment>
<protein>
    <submittedName>
        <fullName evidence="1">DUF4242 domain-containing protein</fullName>
    </submittedName>
</protein>
<evidence type="ECO:0000313" key="1">
    <source>
        <dbReference type="EMBL" id="TLH72085.1"/>
    </source>
</evidence>
<proteinExistence type="predicted"/>
<reference evidence="1 2" key="1">
    <citation type="submission" date="2018-01" db="EMBL/GenBank/DDBJ databases">
        <title>Comparative genomics of Mycobacterium mucogenicum and Mycobacterium neoaurum clade members emphasizing tRNA and non-coding RNA.</title>
        <authorList>
            <person name="Behra P.R.K."/>
            <person name="Pettersson B.M.F."/>
            <person name="Das S."/>
            <person name="Dasgupta S."/>
            <person name="Kirsebom L.A."/>
        </authorList>
    </citation>
    <scope>NUCLEOTIDE SEQUENCE [LARGE SCALE GENOMIC DNA]</scope>
    <source>
        <strain evidence="1 2">DSM 45104</strain>
    </source>
</reference>
<gene>
    <name evidence="1" type="ORF">C1S79_06300</name>
</gene>
<name>A0AA94RGL9_9MYCO</name>
<dbReference type="InterPro" id="IPR025336">
    <property type="entry name" value="SCO4226-like"/>
</dbReference>
<accession>A0AA94RGL9</accession>
<dbReference type="Pfam" id="PF14026">
    <property type="entry name" value="SCO4226-like"/>
    <property type="match status" value="1"/>
</dbReference>
<organism evidence="1 2">
    <name type="scientific">Mycolicibacterium phocaicum</name>
    <dbReference type="NCBI Taxonomy" id="319706"/>
    <lineage>
        <taxon>Bacteria</taxon>
        <taxon>Bacillati</taxon>
        <taxon>Actinomycetota</taxon>
        <taxon>Actinomycetes</taxon>
        <taxon>Mycobacteriales</taxon>
        <taxon>Mycobacteriaceae</taxon>
        <taxon>Mycolicibacterium</taxon>
    </lineage>
</organism>
<keyword evidence="2" id="KW-1185">Reference proteome</keyword>